<organism evidence="1">
    <name type="scientific">Culex pipiens</name>
    <name type="common">House mosquito</name>
    <dbReference type="NCBI Taxonomy" id="7175"/>
    <lineage>
        <taxon>Eukaryota</taxon>
        <taxon>Metazoa</taxon>
        <taxon>Ecdysozoa</taxon>
        <taxon>Arthropoda</taxon>
        <taxon>Hexapoda</taxon>
        <taxon>Insecta</taxon>
        <taxon>Pterygota</taxon>
        <taxon>Neoptera</taxon>
        <taxon>Endopterygota</taxon>
        <taxon>Diptera</taxon>
        <taxon>Nematocera</taxon>
        <taxon>Culicoidea</taxon>
        <taxon>Culicidae</taxon>
        <taxon>Culicinae</taxon>
        <taxon>Culicini</taxon>
        <taxon>Culex</taxon>
        <taxon>Culex</taxon>
    </lineage>
</organism>
<name>A0A8D8KWQ8_CULPI</name>
<dbReference type="AlphaFoldDB" id="A0A8D8KWQ8"/>
<proteinExistence type="predicted"/>
<evidence type="ECO:0000313" key="1">
    <source>
        <dbReference type="EMBL" id="CAG6598939.1"/>
    </source>
</evidence>
<dbReference type="EMBL" id="HBUE01235027">
    <property type="protein sequence ID" value="CAG6546756.1"/>
    <property type="molecule type" value="Transcribed_RNA"/>
</dbReference>
<sequence length="673" mass="76768">MVFAFDKAVQCIPDFDGSHIQLQNFINVVDIFEPSFPVNAGIDADGNLTAAGEAYFKAEKELLVAVRLKLKGKALEQAADLVQKTWPETKAKLIKAFQVSNSLECISRMITTLHQFPGESFTAYKERADKINVYVRQLRNDYADRQLRIFFIAGLIDKDLVNFAKVQKVNTYLELTELLENAVNYQDEINFIRNSMQININNSCFRNNVPNITNNNMNGCAHASNFGNFNNGHFNGIHNFENVNNRNHNAWNGYINGDNRLRESSLNNFEFNGSSDNNSSVANIPSYSNGNFTNSFNNHLNNDCCYNITQNGNNNYHNSLNNNFNNMLVPSTFMRNSNDYVSNENETGRSTFDQQASSMNFHPNMECIQNNGHGIDVQGRSTAFFTTNPVNEKGEQIFIKNENNLSFDNKSEVIHKHIQINTDNDLEINKLKNVGQSNLSLTNKMDIKQSKVSSIQKNKPCMLRSSSESNQKVSGTHLLCTIGKTMNILPKKLGCSQKHSSKSNNNGKSYFDYSSNAIEPKLDLIVTPKNYERGKNQKDKSLSRIRHIDNFDHCNQIEECQNEIRKPSINSFAASCQKLNQINNFHLRNPFVKTRLKTGVAPRESMKELNKQFVISDLIHQYYKDRGKIFNNTIPRNENKCLKYNIDGRTNVDNFNLTKVFEKFRYFGLPCLT</sequence>
<reference evidence="1" key="1">
    <citation type="submission" date="2021-05" db="EMBL/GenBank/DDBJ databases">
        <authorList>
            <person name="Alioto T."/>
            <person name="Alioto T."/>
            <person name="Gomez Garrido J."/>
        </authorList>
    </citation>
    <scope>NUCLEOTIDE SEQUENCE</scope>
</reference>
<dbReference type="EMBL" id="HBUE01341936">
    <property type="protein sequence ID" value="CAG6598939.1"/>
    <property type="molecule type" value="Transcribed_RNA"/>
</dbReference>
<accession>A0A8D8KWQ8</accession>
<protein>
    <submittedName>
        <fullName evidence="1">(northern house mosquito) hypothetical protein</fullName>
    </submittedName>
</protein>